<dbReference type="Gene3D" id="3.40.190.290">
    <property type="match status" value="1"/>
</dbReference>
<keyword evidence="4" id="KW-0804">Transcription</keyword>
<dbReference type="InterPro" id="IPR036388">
    <property type="entry name" value="WH-like_DNA-bd_sf"/>
</dbReference>
<evidence type="ECO:0000256" key="4">
    <source>
        <dbReference type="ARBA" id="ARBA00023163"/>
    </source>
</evidence>
<dbReference type="InterPro" id="IPR036390">
    <property type="entry name" value="WH_DNA-bd_sf"/>
</dbReference>
<dbReference type="Gene3D" id="1.10.10.10">
    <property type="entry name" value="Winged helix-like DNA-binding domain superfamily/Winged helix DNA-binding domain"/>
    <property type="match status" value="1"/>
</dbReference>
<dbReference type="EMBL" id="JQED01000003">
    <property type="protein sequence ID" value="KGJ95583.1"/>
    <property type="molecule type" value="Genomic_DNA"/>
</dbReference>
<dbReference type="Pfam" id="PF03466">
    <property type="entry name" value="LysR_substrate"/>
    <property type="match status" value="1"/>
</dbReference>
<feature type="domain" description="HTH lysR-type" evidence="5">
    <location>
        <begin position="4"/>
        <end position="60"/>
    </location>
</feature>
<evidence type="ECO:0000256" key="1">
    <source>
        <dbReference type="ARBA" id="ARBA00009437"/>
    </source>
</evidence>
<evidence type="ECO:0000256" key="2">
    <source>
        <dbReference type="ARBA" id="ARBA00023015"/>
    </source>
</evidence>
<evidence type="ECO:0000313" key="6">
    <source>
        <dbReference type="EMBL" id="KGJ95583.1"/>
    </source>
</evidence>
<dbReference type="InterPro" id="IPR005119">
    <property type="entry name" value="LysR_subst-bd"/>
</dbReference>
<evidence type="ECO:0000313" key="7">
    <source>
        <dbReference type="Proteomes" id="UP000029843"/>
    </source>
</evidence>
<keyword evidence="2" id="KW-0805">Transcription regulation</keyword>
<evidence type="ECO:0000256" key="3">
    <source>
        <dbReference type="ARBA" id="ARBA00023125"/>
    </source>
</evidence>
<dbReference type="SUPFAM" id="SSF46785">
    <property type="entry name" value="Winged helix' DNA-binding domain"/>
    <property type="match status" value="1"/>
</dbReference>
<dbReference type="GO" id="GO:0003700">
    <property type="term" value="F:DNA-binding transcription factor activity"/>
    <property type="evidence" value="ECO:0007669"/>
    <property type="project" value="InterPro"/>
</dbReference>
<dbReference type="InterPro" id="IPR000847">
    <property type="entry name" value="LysR_HTH_N"/>
</dbReference>
<dbReference type="PRINTS" id="PR00039">
    <property type="entry name" value="HTHLYSR"/>
</dbReference>
<sequence>MANFDYKLLTALAEVIELQSFELAAQKLFISQSAISQRIKALEEHVGQPVLIRNQPIVATHAGEQLLSHFKKVKQLEHELVPLLSPDKPVKPMKVSLAVNADSIATWFIDAITPVLKNHLVELNLIIEHEERTIDKLRSGQAIGAVSVIEKPLKGYRSFRLGEMEYCLVANKSFARKYFPKGVNQSSLKMAPAISYDHKDDMHVRYIAKHFSLAASEYYCHSVRSSEAFVALVKQGVAYCLLPKLQIEQELKTGQLISLCPNKELVETLYWHSWVLVRGVNKKISEQIVSIGQEKLAN</sequence>
<dbReference type="AlphaFoldDB" id="A0A099L133"/>
<reference evidence="6 7" key="1">
    <citation type="submission" date="2014-08" db="EMBL/GenBank/DDBJ databases">
        <title>Genomic and Phenotypic Diversity of Colwellia psychrerythraea strains from Disparate Marine Basins.</title>
        <authorList>
            <person name="Techtmann S.M."/>
            <person name="Stelling S.C."/>
            <person name="Utturkar S.M."/>
            <person name="Alshibli N."/>
            <person name="Harris A."/>
            <person name="Brown S.D."/>
            <person name="Hazen T.C."/>
        </authorList>
    </citation>
    <scope>NUCLEOTIDE SEQUENCE [LARGE SCALE GENOMIC DNA]</scope>
    <source>
        <strain evidence="6 7">ND2E</strain>
    </source>
</reference>
<gene>
    <name evidence="6" type="ORF">ND2E_1365</name>
</gene>
<dbReference type="PATRIC" id="fig|28229.4.peg.360"/>
<comment type="caution">
    <text evidence="6">The sequence shown here is derived from an EMBL/GenBank/DDBJ whole genome shotgun (WGS) entry which is preliminary data.</text>
</comment>
<dbReference type="RefSeq" id="WP_033092120.1">
    <property type="nucleotide sequence ID" value="NZ_JQED01000003.1"/>
</dbReference>
<proteinExistence type="inferred from homology"/>
<dbReference type="PANTHER" id="PTHR30579">
    <property type="entry name" value="TRANSCRIPTIONAL REGULATOR"/>
    <property type="match status" value="1"/>
</dbReference>
<dbReference type="PANTHER" id="PTHR30579:SF2">
    <property type="entry name" value="HTH-TYPE TRANSCRIPTIONAL REGULATOR ARGP"/>
    <property type="match status" value="1"/>
</dbReference>
<dbReference type="CDD" id="cd08428">
    <property type="entry name" value="PBP2_IciA_ArgP"/>
    <property type="match status" value="1"/>
</dbReference>
<keyword evidence="3" id="KW-0238">DNA-binding</keyword>
<dbReference type="InterPro" id="IPR050176">
    <property type="entry name" value="LTTR"/>
</dbReference>
<name>A0A099L133_COLPS</name>
<dbReference type="NCBIfam" id="NF002964">
    <property type="entry name" value="PRK03635.1"/>
    <property type="match status" value="1"/>
</dbReference>
<protein>
    <submittedName>
        <fullName evidence="6">Transcriptional regulator, ArgP, LysR family</fullName>
    </submittedName>
</protein>
<dbReference type="Pfam" id="PF00126">
    <property type="entry name" value="HTH_1"/>
    <property type="match status" value="1"/>
</dbReference>
<evidence type="ECO:0000259" key="5">
    <source>
        <dbReference type="PROSITE" id="PS50931"/>
    </source>
</evidence>
<dbReference type="PROSITE" id="PS50931">
    <property type="entry name" value="HTH_LYSR"/>
    <property type="match status" value="1"/>
</dbReference>
<comment type="similarity">
    <text evidence="1">Belongs to the LysR transcriptional regulatory family.</text>
</comment>
<organism evidence="6 7">
    <name type="scientific">Colwellia psychrerythraea</name>
    <name type="common">Vibrio psychroerythus</name>
    <dbReference type="NCBI Taxonomy" id="28229"/>
    <lineage>
        <taxon>Bacteria</taxon>
        <taxon>Pseudomonadati</taxon>
        <taxon>Pseudomonadota</taxon>
        <taxon>Gammaproteobacteria</taxon>
        <taxon>Alteromonadales</taxon>
        <taxon>Colwelliaceae</taxon>
        <taxon>Colwellia</taxon>
    </lineage>
</organism>
<dbReference type="Proteomes" id="UP000029843">
    <property type="component" value="Unassembled WGS sequence"/>
</dbReference>
<accession>A0A099L133</accession>
<dbReference type="OrthoDB" id="3252676at2"/>
<dbReference type="GO" id="GO:0003677">
    <property type="term" value="F:DNA binding"/>
    <property type="evidence" value="ECO:0007669"/>
    <property type="project" value="UniProtKB-KW"/>
</dbReference>
<dbReference type="NCBIfam" id="TIGR03298">
    <property type="entry name" value="argP"/>
    <property type="match status" value="1"/>
</dbReference>
<dbReference type="SUPFAM" id="SSF53850">
    <property type="entry name" value="Periplasmic binding protein-like II"/>
    <property type="match status" value="1"/>
</dbReference>
<dbReference type="InterPro" id="IPR017685">
    <property type="entry name" value="ArgP"/>
</dbReference>
<dbReference type="NCBIfam" id="NF009888">
    <property type="entry name" value="PRK13348.1"/>
    <property type="match status" value="1"/>
</dbReference>